<evidence type="ECO:0000313" key="1">
    <source>
        <dbReference type="EMBL" id="KAJ8399654.1"/>
    </source>
</evidence>
<dbReference type="Proteomes" id="UP001221898">
    <property type="component" value="Unassembled WGS sequence"/>
</dbReference>
<dbReference type="EMBL" id="JAINUG010000081">
    <property type="protein sequence ID" value="KAJ8399654.1"/>
    <property type="molecule type" value="Genomic_DNA"/>
</dbReference>
<gene>
    <name evidence="1" type="ORF">AAFF_G00407590</name>
</gene>
<accession>A0AAD7SBQ4</accession>
<name>A0AAD7SBQ4_9TELE</name>
<sequence length="119" mass="13154">MLPLVKRAVQSILTGAGVFNIKSFARTRNEGATNHASRTAALKFVFLVRHNRALIDIKPSGASSLGALLPLFECLVRALICRQKLRRDARRVRKWDSGHASGMWSSISTELSLRTGPQK</sequence>
<organism evidence="1 2">
    <name type="scientific">Aldrovandia affinis</name>
    <dbReference type="NCBI Taxonomy" id="143900"/>
    <lineage>
        <taxon>Eukaryota</taxon>
        <taxon>Metazoa</taxon>
        <taxon>Chordata</taxon>
        <taxon>Craniata</taxon>
        <taxon>Vertebrata</taxon>
        <taxon>Euteleostomi</taxon>
        <taxon>Actinopterygii</taxon>
        <taxon>Neopterygii</taxon>
        <taxon>Teleostei</taxon>
        <taxon>Notacanthiformes</taxon>
        <taxon>Halosauridae</taxon>
        <taxon>Aldrovandia</taxon>
    </lineage>
</organism>
<keyword evidence="2" id="KW-1185">Reference proteome</keyword>
<dbReference type="AlphaFoldDB" id="A0AAD7SBQ4"/>
<evidence type="ECO:0000313" key="2">
    <source>
        <dbReference type="Proteomes" id="UP001221898"/>
    </source>
</evidence>
<comment type="caution">
    <text evidence="1">The sequence shown here is derived from an EMBL/GenBank/DDBJ whole genome shotgun (WGS) entry which is preliminary data.</text>
</comment>
<protein>
    <submittedName>
        <fullName evidence="1">Uncharacterized protein</fullName>
    </submittedName>
</protein>
<reference evidence="1" key="1">
    <citation type="journal article" date="2023" name="Science">
        <title>Genome structures resolve the early diversification of teleost fishes.</title>
        <authorList>
            <person name="Parey E."/>
            <person name="Louis A."/>
            <person name="Montfort J."/>
            <person name="Bouchez O."/>
            <person name="Roques C."/>
            <person name="Iampietro C."/>
            <person name="Lluch J."/>
            <person name="Castinel A."/>
            <person name="Donnadieu C."/>
            <person name="Desvignes T."/>
            <person name="Floi Bucao C."/>
            <person name="Jouanno E."/>
            <person name="Wen M."/>
            <person name="Mejri S."/>
            <person name="Dirks R."/>
            <person name="Jansen H."/>
            <person name="Henkel C."/>
            <person name="Chen W.J."/>
            <person name="Zahm M."/>
            <person name="Cabau C."/>
            <person name="Klopp C."/>
            <person name="Thompson A.W."/>
            <person name="Robinson-Rechavi M."/>
            <person name="Braasch I."/>
            <person name="Lecointre G."/>
            <person name="Bobe J."/>
            <person name="Postlethwait J.H."/>
            <person name="Berthelot C."/>
            <person name="Roest Crollius H."/>
            <person name="Guiguen Y."/>
        </authorList>
    </citation>
    <scope>NUCLEOTIDE SEQUENCE</scope>
    <source>
        <strain evidence="1">NC1722</strain>
    </source>
</reference>
<proteinExistence type="predicted"/>